<feature type="compositionally biased region" description="Basic and acidic residues" evidence="5">
    <location>
        <begin position="172"/>
        <end position="187"/>
    </location>
</feature>
<reference evidence="8" key="3">
    <citation type="journal article" date="2014" name="Nature">
        <title>Elephant shark genome provides unique insights into gnathostome evolution.</title>
        <authorList>
            <consortium name="International Elephant Shark Genome Sequencing Consortium"/>
            <person name="Venkatesh B."/>
            <person name="Lee A.P."/>
            <person name="Ravi V."/>
            <person name="Maurya A.K."/>
            <person name="Lian M.M."/>
            <person name="Swann J.B."/>
            <person name="Ohta Y."/>
            <person name="Flajnik M.F."/>
            <person name="Sutoh Y."/>
            <person name="Kasahara M."/>
            <person name="Hoon S."/>
            <person name="Gangu V."/>
            <person name="Roy S.W."/>
            <person name="Irimia M."/>
            <person name="Korzh V."/>
            <person name="Kondrychyn I."/>
            <person name="Lim Z.W."/>
            <person name="Tay B.H."/>
            <person name="Tohari S."/>
            <person name="Kong K.W."/>
            <person name="Ho S."/>
            <person name="Lorente-Galdos B."/>
            <person name="Quilez J."/>
            <person name="Marques-Bonet T."/>
            <person name="Raney B.J."/>
            <person name="Ingham P.W."/>
            <person name="Tay A."/>
            <person name="Hillier L.W."/>
            <person name="Minx P."/>
            <person name="Boehm T."/>
            <person name="Wilson R.K."/>
            <person name="Brenner S."/>
            <person name="Warren W.C."/>
        </authorList>
    </citation>
    <scope>NUCLEOTIDE SEQUENCE [LARGE SCALE GENOMIC DNA]</scope>
</reference>
<reference evidence="8" key="1">
    <citation type="journal article" date="2006" name="Science">
        <title>Ancient noncoding elements conserved in the human genome.</title>
        <authorList>
            <person name="Venkatesh B."/>
            <person name="Kirkness E.F."/>
            <person name="Loh Y.H."/>
            <person name="Halpern A.L."/>
            <person name="Lee A.P."/>
            <person name="Johnson J."/>
            <person name="Dandona N."/>
            <person name="Viswanathan L.D."/>
            <person name="Tay A."/>
            <person name="Venter J.C."/>
            <person name="Strausberg R.L."/>
            <person name="Brenner S."/>
        </authorList>
    </citation>
    <scope>NUCLEOTIDE SEQUENCE [LARGE SCALE GENOMIC DNA]</scope>
</reference>
<evidence type="ECO:0000256" key="6">
    <source>
        <dbReference type="SAM" id="SignalP"/>
    </source>
</evidence>
<evidence type="ECO:0000313" key="7">
    <source>
        <dbReference type="Ensembl" id="ENSCMIP00000021159.1"/>
    </source>
</evidence>
<dbReference type="InParanoid" id="A0A4W3IJZ7"/>
<reference evidence="7" key="4">
    <citation type="submission" date="2025-08" db="UniProtKB">
        <authorList>
            <consortium name="Ensembl"/>
        </authorList>
    </citation>
    <scope>IDENTIFICATION</scope>
</reference>
<feature type="signal peptide" evidence="6">
    <location>
        <begin position="1"/>
        <end position="17"/>
    </location>
</feature>
<feature type="region of interest" description="Disordered" evidence="5">
    <location>
        <begin position="580"/>
        <end position="604"/>
    </location>
</feature>
<dbReference type="PANTHER" id="PTHR22012:SF2">
    <property type="entry name" value="FIBROUS SHEATH-INTERACTING PROTEIN 1"/>
    <property type="match status" value="1"/>
</dbReference>
<keyword evidence="6" id="KW-0732">Signal</keyword>
<evidence type="ECO:0000256" key="1">
    <source>
        <dbReference type="ARBA" id="ARBA00010495"/>
    </source>
</evidence>
<protein>
    <recommendedName>
        <fullName evidence="2">Fibrous sheath-interacting protein 1</fullName>
    </recommendedName>
</protein>
<feature type="chain" id="PRO_5021493989" description="Fibrous sheath-interacting protein 1" evidence="6">
    <location>
        <begin position="18"/>
        <end position="703"/>
    </location>
</feature>
<feature type="coiled-coil region" evidence="4">
    <location>
        <begin position="191"/>
        <end position="225"/>
    </location>
</feature>
<evidence type="ECO:0000313" key="8">
    <source>
        <dbReference type="Proteomes" id="UP000314986"/>
    </source>
</evidence>
<name>A0A4W3IJZ7_CALMI</name>
<dbReference type="OMA" id="PRSEMSM"/>
<dbReference type="PANTHER" id="PTHR22012">
    <property type="entry name" value="FIBROUS SHEATH INTERACTING PROTEIN 1"/>
    <property type="match status" value="1"/>
</dbReference>
<dbReference type="Pfam" id="PF15554">
    <property type="entry name" value="FSIP1"/>
    <property type="match status" value="2"/>
</dbReference>
<feature type="region of interest" description="Disordered" evidence="5">
    <location>
        <begin position="27"/>
        <end position="48"/>
    </location>
</feature>
<dbReference type="PRINTS" id="PR02075">
    <property type="entry name" value="FIBSHEATHIP1"/>
</dbReference>
<sequence length="703" mass="78743">MIVKLAAVVGVWCLCIAMDITRGSLDEISSPASGSQSRLGSRVVSSVSPDGRRLNVQSTGTLTVLTPEPNLSQEQPNTFENSTTSMEFLSESLFNSSCEILAHEGDLCNDQEDMNTVDADIAYPGRGYLPQEQIHSEHQALLTSVKSENLSTPKDSEEDSEDHLQQTPTLKNESDNSKQEDLYDKFGDPQLQEAVLKMKRLDKLLKEKQEKEKEVNEQGRVLRKKLWEELEEKSEKEAQKAAPNSNAQSGMSLKEKDAYSEGVEDSHEVSENALRFLALTPSYSKNSTTGEDLSVGPIFHTQLPLEEYERCNKEGGQECHISAEGVQLLPDISENTPNQDESKEKSSPKKGSQTSKDFIKKNIQLAKEARNLVLLTSDEKERLAELLKNVDTENDNRSSNEESLELWATSKPEQDGYTSELTYLQQLDEINSRLNMLVPDENFSVTDSTQSEYQSKNSLLEETATRFLEGDEIIQQLREEREQNLKLNNIDEQLKNLQKASQEQALQSYGTLNLSQVQLNSLLNDCIRWQNLLQVSETPELEENVSYTSGFLCSPGTSPSSSVYNKPKLSESTLSQLLEDAHSPRLSTVHSAVEGENGKMGEEKEDPSYYLSKALANSSSLRERFMAISSADYDGREMEEKQMSCDNEESYLTRALGIKQVKKPSFLNDQNYCSDTDQEPTTDSNIAVIPQPLHRGTIIPLCH</sequence>
<feature type="region of interest" description="Disordered" evidence="5">
    <location>
        <begin position="147"/>
        <end position="187"/>
    </location>
</feature>
<keyword evidence="3 4" id="KW-0175">Coiled coil</keyword>
<feature type="coiled-coil region" evidence="4">
    <location>
        <begin position="480"/>
        <end position="507"/>
    </location>
</feature>
<accession>A0A4W3IJZ7</accession>
<dbReference type="AlphaFoldDB" id="A0A4W3IJZ7"/>
<dbReference type="InterPro" id="IPR026246">
    <property type="entry name" value="Fsip1"/>
</dbReference>
<dbReference type="GeneTree" id="ENSGT00390000013879"/>
<reference evidence="8" key="2">
    <citation type="journal article" date="2007" name="PLoS Biol.">
        <title>Survey sequencing and comparative analysis of the elephant shark (Callorhinchus milii) genome.</title>
        <authorList>
            <person name="Venkatesh B."/>
            <person name="Kirkness E.F."/>
            <person name="Loh Y.H."/>
            <person name="Halpern A.L."/>
            <person name="Lee A.P."/>
            <person name="Johnson J."/>
            <person name="Dandona N."/>
            <person name="Viswanathan L.D."/>
            <person name="Tay A."/>
            <person name="Venter J.C."/>
            <person name="Strausberg R.L."/>
            <person name="Brenner S."/>
        </authorList>
    </citation>
    <scope>NUCLEOTIDE SEQUENCE [LARGE SCALE GENOMIC DNA]</scope>
</reference>
<feature type="compositionally biased region" description="Basic and acidic residues" evidence="5">
    <location>
        <begin position="253"/>
        <end position="266"/>
    </location>
</feature>
<feature type="region of interest" description="Disordered" evidence="5">
    <location>
        <begin position="234"/>
        <end position="266"/>
    </location>
</feature>
<evidence type="ECO:0000256" key="4">
    <source>
        <dbReference type="SAM" id="Coils"/>
    </source>
</evidence>
<organism evidence="7 8">
    <name type="scientific">Callorhinchus milii</name>
    <name type="common">Ghost shark</name>
    <dbReference type="NCBI Taxonomy" id="7868"/>
    <lineage>
        <taxon>Eukaryota</taxon>
        <taxon>Metazoa</taxon>
        <taxon>Chordata</taxon>
        <taxon>Craniata</taxon>
        <taxon>Vertebrata</taxon>
        <taxon>Chondrichthyes</taxon>
        <taxon>Holocephali</taxon>
        <taxon>Chimaeriformes</taxon>
        <taxon>Callorhinchidae</taxon>
        <taxon>Callorhinchus</taxon>
    </lineage>
</organism>
<keyword evidence="8" id="KW-1185">Reference proteome</keyword>
<dbReference type="Ensembl" id="ENSCMIT00000021543.1">
    <property type="protein sequence ID" value="ENSCMIP00000021159.1"/>
    <property type="gene ID" value="ENSCMIG00000009693.1"/>
</dbReference>
<reference evidence="7" key="5">
    <citation type="submission" date="2025-09" db="UniProtKB">
        <authorList>
            <consortium name="Ensembl"/>
        </authorList>
    </citation>
    <scope>IDENTIFICATION</scope>
</reference>
<feature type="region of interest" description="Disordered" evidence="5">
    <location>
        <begin position="327"/>
        <end position="356"/>
    </location>
</feature>
<evidence type="ECO:0000256" key="2">
    <source>
        <dbReference type="ARBA" id="ARBA00019480"/>
    </source>
</evidence>
<dbReference type="Proteomes" id="UP000314986">
    <property type="component" value="Unassembled WGS sequence"/>
</dbReference>
<feature type="compositionally biased region" description="Low complexity" evidence="5">
    <location>
        <begin position="33"/>
        <end position="48"/>
    </location>
</feature>
<comment type="similarity">
    <text evidence="1">Belongs to the FSIP1 family.</text>
</comment>
<evidence type="ECO:0000256" key="3">
    <source>
        <dbReference type="ARBA" id="ARBA00023054"/>
    </source>
</evidence>
<proteinExistence type="inferred from homology"/>
<evidence type="ECO:0000256" key="5">
    <source>
        <dbReference type="SAM" id="MobiDB-lite"/>
    </source>
</evidence>